<reference evidence="2 4" key="2">
    <citation type="submission" date="2018-08" db="EMBL/GenBank/DDBJ databases">
        <title>A genome reference for cultivated species of the human gut microbiota.</title>
        <authorList>
            <person name="Zou Y."/>
            <person name="Xue W."/>
            <person name="Luo G."/>
        </authorList>
    </citation>
    <scope>NUCLEOTIDE SEQUENCE [LARGE SCALE GENOMIC DNA]</scope>
    <source>
        <strain evidence="2 4">AF27-4BH</strain>
    </source>
</reference>
<organism evidence="1 3">
    <name type="scientific">Mediterraneibacter gnavus</name>
    <name type="common">Ruminococcus gnavus</name>
    <dbReference type="NCBI Taxonomy" id="33038"/>
    <lineage>
        <taxon>Bacteria</taxon>
        <taxon>Bacillati</taxon>
        <taxon>Bacillota</taxon>
        <taxon>Clostridia</taxon>
        <taxon>Lachnospirales</taxon>
        <taxon>Lachnospiraceae</taxon>
        <taxon>Mediterraneibacter</taxon>
    </lineage>
</organism>
<evidence type="ECO:0000313" key="2">
    <source>
        <dbReference type="EMBL" id="RGQ65971.1"/>
    </source>
</evidence>
<dbReference type="EMBL" id="QRTJ01000022">
    <property type="protein sequence ID" value="RGQ65971.1"/>
    <property type="molecule type" value="Genomic_DNA"/>
</dbReference>
<reference evidence="1 3" key="1">
    <citation type="journal article" date="2017" name="Genome Med.">
        <title>A novel Ruminococcus gnavus clade enriched in inflammatory bowel disease patients.</title>
        <authorList>
            <person name="Hall A.B."/>
            <person name="Yassour M."/>
            <person name="Sauk J."/>
            <person name="Garner A."/>
            <person name="Jiang X."/>
            <person name="Arthur T."/>
            <person name="Lagoudas G.K."/>
            <person name="Vatanen T."/>
            <person name="Fornelos N."/>
            <person name="Wilson R."/>
            <person name="Bertha M."/>
            <person name="Cohen M."/>
            <person name="Garber J."/>
            <person name="Khalili H."/>
            <person name="Gevers D."/>
            <person name="Ananthakrishnan A.N."/>
            <person name="Kugathasan S."/>
            <person name="Lander E.S."/>
            <person name="Blainey P."/>
            <person name="Vlamakis H."/>
            <person name="Xavier R.J."/>
            <person name="Huttenhower C."/>
        </authorList>
    </citation>
    <scope>NUCLEOTIDE SEQUENCE [LARGE SCALE GENOMIC DNA]</scope>
    <source>
        <strain evidence="1 3">RJX1125</strain>
    </source>
</reference>
<gene>
    <name evidence="1" type="ORF">CDL23_11220</name>
    <name evidence="2" type="ORF">DWY88_11060</name>
</gene>
<evidence type="ECO:0000313" key="3">
    <source>
        <dbReference type="Proteomes" id="UP000235093"/>
    </source>
</evidence>
<accession>A0A2N5PEH7</accession>
<evidence type="ECO:0000313" key="1">
    <source>
        <dbReference type="EMBL" id="PLT73534.1"/>
    </source>
</evidence>
<protein>
    <submittedName>
        <fullName evidence="1">Uncharacterized protein</fullName>
    </submittedName>
</protein>
<name>A0A2N5PEH7_MEDGN</name>
<dbReference type="AlphaFoldDB" id="A0A2N5PEH7"/>
<dbReference type="Proteomes" id="UP000286137">
    <property type="component" value="Unassembled WGS sequence"/>
</dbReference>
<evidence type="ECO:0000313" key="4">
    <source>
        <dbReference type="Proteomes" id="UP000286137"/>
    </source>
</evidence>
<sequence length="63" mass="8001">MYTELCFYVQKVLFFYGFREYFHKQNDRCFTILWKFDEKSARELLYISEKRLERNKNDERSVK</sequence>
<dbReference type="EMBL" id="NIHT01000017">
    <property type="protein sequence ID" value="PLT73534.1"/>
    <property type="molecule type" value="Genomic_DNA"/>
</dbReference>
<dbReference type="Proteomes" id="UP000235093">
    <property type="component" value="Unassembled WGS sequence"/>
</dbReference>
<comment type="caution">
    <text evidence="1">The sequence shown here is derived from an EMBL/GenBank/DDBJ whole genome shotgun (WGS) entry which is preliminary data.</text>
</comment>
<proteinExistence type="predicted"/>